<keyword evidence="2" id="KW-1185">Reference proteome</keyword>
<reference evidence="1" key="1">
    <citation type="submission" date="2023-04" db="EMBL/GenBank/DDBJ databases">
        <title>A chromosome-level genome assembly of the parasitoid wasp Eretmocerus hayati.</title>
        <authorList>
            <person name="Zhong Y."/>
            <person name="Liu S."/>
            <person name="Liu Y."/>
        </authorList>
    </citation>
    <scope>NUCLEOTIDE SEQUENCE</scope>
    <source>
        <strain evidence="1">ZJU_SS_LIU_2023</strain>
    </source>
</reference>
<dbReference type="EMBL" id="CM056743">
    <property type="protein sequence ID" value="KAJ8671092.1"/>
    <property type="molecule type" value="Genomic_DNA"/>
</dbReference>
<sequence>MVMGRDWNRESNLVGHLSRKRLKRIEVLTIWQLKHTSVSWKITLSTTPKAARLGTSNPTGGTKPSWAARRSKRTRRRSRQWAMWWSGGNRTGLARKYATAYRTASRNGSTSPAPTGPTT</sequence>
<evidence type="ECO:0000313" key="1">
    <source>
        <dbReference type="EMBL" id="KAJ8671092.1"/>
    </source>
</evidence>
<name>A0ACC2NJ24_9HYME</name>
<gene>
    <name evidence="1" type="ORF">QAD02_002351</name>
</gene>
<organism evidence="1 2">
    <name type="scientific">Eretmocerus hayati</name>
    <dbReference type="NCBI Taxonomy" id="131215"/>
    <lineage>
        <taxon>Eukaryota</taxon>
        <taxon>Metazoa</taxon>
        <taxon>Ecdysozoa</taxon>
        <taxon>Arthropoda</taxon>
        <taxon>Hexapoda</taxon>
        <taxon>Insecta</taxon>
        <taxon>Pterygota</taxon>
        <taxon>Neoptera</taxon>
        <taxon>Endopterygota</taxon>
        <taxon>Hymenoptera</taxon>
        <taxon>Apocrita</taxon>
        <taxon>Proctotrupomorpha</taxon>
        <taxon>Chalcidoidea</taxon>
        <taxon>Aphelinidae</taxon>
        <taxon>Aphelininae</taxon>
        <taxon>Eretmocerus</taxon>
    </lineage>
</organism>
<comment type="caution">
    <text evidence="1">The sequence shown here is derived from an EMBL/GenBank/DDBJ whole genome shotgun (WGS) entry which is preliminary data.</text>
</comment>
<dbReference type="Proteomes" id="UP001239111">
    <property type="component" value="Chromosome 3"/>
</dbReference>
<protein>
    <submittedName>
        <fullName evidence="1">Uncharacterized protein</fullName>
    </submittedName>
</protein>
<evidence type="ECO:0000313" key="2">
    <source>
        <dbReference type="Proteomes" id="UP001239111"/>
    </source>
</evidence>
<proteinExistence type="predicted"/>
<accession>A0ACC2NJ24</accession>